<accession>A0A165W7X2</accession>
<protein>
    <submittedName>
        <fullName evidence="6">FAD/NAD-P-binding domain-containing protein</fullName>
    </submittedName>
</protein>
<evidence type="ECO:0000256" key="4">
    <source>
        <dbReference type="ARBA" id="ARBA00023002"/>
    </source>
</evidence>
<dbReference type="GO" id="GO:0004174">
    <property type="term" value="F:electron-transferring-flavoprotein dehydrogenase activity"/>
    <property type="evidence" value="ECO:0007669"/>
    <property type="project" value="TreeGrafter"/>
</dbReference>
<gene>
    <name evidence="6" type="ORF">NEOLEDRAFT_1053182</name>
</gene>
<dbReference type="Proteomes" id="UP000076761">
    <property type="component" value="Unassembled WGS sequence"/>
</dbReference>
<keyword evidence="2" id="KW-0285">Flavoprotein</keyword>
<dbReference type="OrthoDB" id="202203at2759"/>
<dbReference type="Gene3D" id="3.50.50.100">
    <property type="match status" value="1"/>
</dbReference>
<evidence type="ECO:0000256" key="1">
    <source>
        <dbReference type="ARBA" id="ARBA00006442"/>
    </source>
</evidence>
<name>A0A165W7X2_9AGAM</name>
<dbReference type="STRING" id="1314782.A0A165W7X2"/>
<reference evidence="6 7" key="1">
    <citation type="journal article" date="2016" name="Mol. Biol. Evol.">
        <title>Comparative Genomics of Early-Diverging Mushroom-Forming Fungi Provides Insights into the Origins of Lignocellulose Decay Capabilities.</title>
        <authorList>
            <person name="Nagy L.G."/>
            <person name="Riley R."/>
            <person name="Tritt A."/>
            <person name="Adam C."/>
            <person name="Daum C."/>
            <person name="Floudas D."/>
            <person name="Sun H."/>
            <person name="Yadav J.S."/>
            <person name="Pangilinan J."/>
            <person name="Larsson K.H."/>
            <person name="Matsuura K."/>
            <person name="Barry K."/>
            <person name="Labutti K."/>
            <person name="Kuo R."/>
            <person name="Ohm R.A."/>
            <person name="Bhattacharya S.S."/>
            <person name="Shirouzu T."/>
            <person name="Yoshinaga Y."/>
            <person name="Martin F.M."/>
            <person name="Grigoriev I.V."/>
            <person name="Hibbett D.S."/>
        </authorList>
    </citation>
    <scope>NUCLEOTIDE SEQUENCE [LARGE SCALE GENOMIC DNA]</scope>
    <source>
        <strain evidence="6 7">HHB14362 ss-1</strain>
    </source>
</reference>
<keyword evidence="4" id="KW-0560">Oxidoreductase</keyword>
<keyword evidence="3" id="KW-0274">FAD</keyword>
<organism evidence="6 7">
    <name type="scientific">Neolentinus lepideus HHB14362 ss-1</name>
    <dbReference type="NCBI Taxonomy" id="1314782"/>
    <lineage>
        <taxon>Eukaryota</taxon>
        <taxon>Fungi</taxon>
        <taxon>Dikarya</taxon>
        <taxon>Basidiomycota</taxon>
        <taxon>Agaricomycotina</taxon>
        <taxon>Agaricomycetes</taxon>
        <taxon>Gloeophyllales</taxon>
        <taxon>Gloeophyllaceae</taxon>
        <taxon>Neolentinus</taxon>
    </lineage>
</organism>
<evidence type="ECO:0000313" key="6">
    <source>
        <dbReference type="EMBL" id="KZT30804.1"/>
    </source>
</evidence>
<dbReference type="InterPro" id="IPR023753">
    <property type="entry name" value="FAD/NAD-binding_dom"/>
</dbReference>
<dbReference type="PRINTS" id="PR00368">
    <property type="entry name" value="FADPNR"/>
</dbReference>
<dbReference type="EMBL" id="KV425551">
    <property type="protein sequence ID" value="KZT30804.1"/>
    <property type="molecule type" value="Genomic_DNA"/>
</dbReference>
<evidence type="ECO:0000256" key="2">
    <source>
        <dbReference type="ARBA" id="ARBA00022630"/>
    </source>
</evidence>
<dbReference type="Pfam" id="PF07992">
    <property type="entry name" value="Pyr_redox_2"/>
    <property type="match status" value="1"/>
</dbReference>
<evidence type="ECO:0000256" key="3">
    <source>
        <dbReference type="ARBA" id="ARBA00022827"/>
    </source>
</evidence>
<dbReference type="PRINTS" id="PR00469">
    <property type="entry name" value="PNDRDTASEII"/>
</dbReference>
<dbReference type="SUPFAM" id="SSF51905">
    <property type="entry name" value="FAD/NAD(P)-binding domain"/>
    <property type="match status" value="1"/>
</dbReference>
<proteinExistence type="inferred from homology"/>
<dbReference type="InterPro" id="IPR036188">
    <property type="entry name" value="FAD/NAD-bd_sf"/>
</dbReference>
<dbReference type="GO" id="GO:0050660">
    <property type="term" value="F:flavin adenine dinucleotide binding"/>
    <property type="evidence" value="ECO:0007669"/>
    <property type="project" value="TreeGrafter"/>
</dbReference>
<evidence type="ECO:0000259" key="5">
    <source>
        <dbReference type="Pfam" id="PF07992"/>
    </source>
</evidence>
<sequence>MAPKQTVIIIGGGTAGTIIARELSVKLDRSKYQLILITSRPEFLFLPASLRVLVVDGYPIEDAFMPYDKLFVNGNGTVRVGTVAAIENNKEGKGGRVVLEDGDSVQWDALVLASGSTWEGPLAFPSDREQYHAHIRSWRQRFHDATHVVLAGGGSVGLEIAGELKDVYPNKKVTIVHGDEHLLNAIYPTKWRKNIGKRLRSRGVELVLNDYVEAAPESGPIVTRNGHTIQDADIVVPSRGGRSNTSFIKSLIPSPVNDRGFVKVEPTLQVQSHPGIFAVGDIMDWQEAKQFAKARSHASVVVANVLTYLEGQPAKKVYKGSPELIIITNGKNGGFAYLGLLWGLTFGDWFSRTLKSKDLMVPGVRKGLGL</sequence>
<feature type="domain" description="FAD/NAD(P)-binding" evidence="5">
    <location>
        <begin position="6"/>
        <end position="295"/>
    </location>
</feature>
<keyword evidence="7" id="KW-1185">Reference proteome</keyword>
<dbReference type="PANTHER" id="PTHR43735:SF3">
    <property type="entry name" value="FERROPTOSIS SUPPRESSOR PROTEIN 1"/>
    <property type="match status" value="1"/>
</dbReference>
<comment type="similarity">
    <text evidence="1">Belongs to the FAD-dependent oxidoreductase family.</text>
</comment>
<dbReference type="AlphaFoldDB" id="A0A165W7X2"/>
<dbReference type="GO" id="GO:0005737">
    <property type="term" value="C:cytoplasm"/>
    <property type="evidence" value="ECO:0007669"/>
    <property type="project" value="TreeGrafter"/>
</dbReference>
<dbReference type="PANTHER" id="PTHR43735">
    <property type="entry name" value="APOPTOSIS-INDUCING FACTOR 1"/>
    <property type="match status" value="1"/>
</dbReference>
<evidence type="ECO:0000313" key="7">
    <source>
        <dbReference type="Proteomes" id="UP000076761"/>
    </source>
</evidence>
<dbReference type="InParanoid" id="A0A165W7X2"/>